<comment type="caution">
    <text evidence="3">The sequence shown here is derived from an EMBL/GenBank/DDBJ whole genome shotgun (WGS) entry which is preliminary data.</text>
</comment>
<proteinExistence type="predicted"/>
<feature type="compositionally biased region" description="Polar residues" evidence="1">
    <location>
        <begin position="502"/>
        <end position="515"/>
    </location>
</feature>
<sequence length="1166" mass="131736">MAWLLQQESVIRISFHQCMTGLRVSPEGPSRKDTSFVANHLGLAALLSEYQCDHGHEHLALQNGLPKKAQAYPTELVHIILQGISLSSTPLSCYDSSFPTLEDEETEAAEQVEEDEPDDAEPRRPLGELERRQAEQLAADQVKKVKLLHVNLGHISTEKMLVLLKAARAKEAVMRFVKDSYRCEQCQKQKRPIERRKATMPRTFSFNRYIDVVIFYIALQGKTLAYLNVICHGANFQQIQWLQRYDAGTPSSRSVWQAFLAAWLKPFGNPEVVLSDGGSEFKDCFERHLEQYGILQVISDAASPWQNGRVERHGGWLKEKAEDELSSGNSIVSSPEDLNEVPWQDVVADAYDLDTAGAEFARAQKLRQKARKLCVQFTSSEKVRLGSSHRPRKQTQWAIGQWALVWRRSAQSGSGGHITRSRWVGPGVVVLQAGHTVYVSMRARLWKCNSDQLRPATHLESVGAELARAGELQGLLQAGHRAKIGAIDPNPETPADKRRRLSTTSQSSDGQSVSQRVAEVEDRETQRLQRIAEKELQRLDRLDRLRARREGSTSSASIDQPLLRVPMPTETSTDYTPTEPGEENLFCLETVREPEISLMVKPINPKNSEFDMKNATPEEIDGFKAAKVIVGEEANNLRRQFRDRILSSRIIRRKKPMPGVGNWKYKSRWCLHGHHDPDSGSFKTFAPMPSAEAINLFFQLVLNLGFRISFADVQSAFCQSKPLHRPQGRLFAEPCSGLTLPEGALIEIIAPIYGLDDAPWLWRETLQEFFGKLGFRPSLLESCWLIKEEHGAIVAFVLIEVDDLNIAANPKYFEFLQKKLTERFRFGKWEFGEADFAGRRVRFEKDGVLMDQQKYILEKLQVIKPPRGQLGNKEDLLQGDVFEQYRSMLYRVNWLAHPTRPEAAGTVSILSSRLNRASVYDLGFLNRMVQRIKGTASQPLVLHNFDNEKMIFISASDAGGVASKPPVPDDLELTDTVQGAWVIFISDQLPNASRKVKVSTVSWRSTKLKRRVSSTLASEALAFSQALTEIEWLLLARASELKGRLEQCNITDAKSLYASSRQNRRTAVELAIILEALTRARSVVRWSPHPRMVADTLTKEDISRSNGALEETLRSSRLSLWDEEAELERRRQCPSSKLRSKRASSSFREELVLLASLINKDWGGAE</sequence>
<evidence type="ECO:0000313" key="4">
    <source>
        <dbReference type="Proteomes" id="UP001642484"/>
    </source>
</evidence>
<feature type="domain" description="Integrase catalytic" evidence="2">
    <location>
        <begin position="197"/>
        <end position="320"/>
    </location>
</feature>
<protein>
    <recommendedName>
        <fullName evidence="2">Integrase catalytic domain-containing protein</fullName>
    </recommendedName>
</protein>
<reference evidence="3 4" key="1">
    <citation type="submission" date="2024-02" db="EMBL/GenBank/DDBJ databases">
        <authorList>
            <person name="Chen Y."/>
            <person name="Shah S."/>
            <person name="Dougan E. K."/>
            <person name="Thang M."/>
            <person name="Chan C."/>
        </authorList>
    </citation>
    <scope>NUCLEOTIDE SEQUENCE [LARGE SCALE GENOMIC DNA]</scope>
</reference>
<name>A0ABP0RQ83_9DINO</name>
<dbReference type="SUPFAM" id="SSF53098">
    <property type="entry name" value="Ribonuclease H-like"/>
    <property type="match status" value="1"/>
</dbReference>
<dbReference type="Gene3D" id="3.30.420.10">
    <property type="entry name" value="Ribonuclease H-like superfamily/Ribonuclease H"/>
    <property type="match status" value="1"/>
</dbReference>
<dbReference type="InterPro" id="IPR013103">
    <property type="entry name" value="RVT_2"/>
</dbReference>
<accession>A0ABP0RQ83</accession>
<evidence type="ECO:0000313" key="3">
    <source>
        <dbReference type="EMBL" id="CAK9102798.1"/>
    </source>
</evidence>
<feature type="region of interest" description="Disordered" evidence="1">
    <location>
        <begin position="482"/>
        <end position="525"/>
    </location>
</feature>
<organism evidence="3 4">
    <name type="scientific">Durusdinium trenchii</name>
    <dbReference type="NCBI Taxonomy" id="1381693"/>
    <lineage>
        <taxon>Eukaryota</taxon>
        <taxon>Sar</taxon>
        <taxon>Alveolata</taxon>
        <taxon>Dinophyceae</taxon>
        <taxon>Suessiales</taxon>
        <taxon>Symbiodiniaceae</taxon>
        <taxon>Durusdinium</taxon>
    </lineage>
</organism>
<dbReference type="PROSITE" id="PS50994">
    <property type="entry name" value="INTEGRASE"/>
    <property type="match status" value="1"/>
</dbReference>
<keyword evidence="4" id="KW-1185">Reference proteome</keyword>
<dbReference type="Proteomes" id="UP001642484">
    <property type="component" value="Unassembled WGS sequence"/>
</dbReference>
<dbReference type="InterPro" id="IPR012337">
    <property type="entry name" value="RNaseH-like_sf"/>
</dbReference>
<feature type="region of interest" description="Disordered" evidence="1">
    <location>
        <begin position="547"/>
        <end position="582"/>
    </location>
</feature>
<dbReference type="EMBL" id="CAXAMN010026417">
    <property type="protein sequence ID" value="CAK9102798.1"/>
    <property type="molecule type" value="Genomic_DNA"/>
</dbReference>
<feature type="region of interest" description="Disordered" evidence="1">
    <location>
        <begin position="103"/>
        <end position="125"/>
    </location>
</feature>
<evidence type="ECO:0000259" key="2">
    <source>
        <dbReference type="PROSITE" id="PS50994"/>
    </source>
</evidence>
<dbReference type="InterPro" id="IPR036397">
    <property type="entry name" value="RNaseH_sf"/>
</dbReference>
<feature type="compositionally biased region" description="Acidic residues" evidence="1">
    <location>
        <begin position="103"/>
        <end position="119"/>
    </location>
</feature>
<gene>
    <name evidence="3" type="ORF">CCMP2556_LOCUS48350</name>
</gene>
<dbReference type="InterPro" id="IPR001584">
    <property type="entry name" value="Integrase_cat-core"/>
</dbReference>
<evidence type="ECO:0000256" key="1">
    <source>
        <dbReference type="SAM" id="MobiDB-lite"/>
    </source>
</evidence>
<dbReference type="Pfam" id="PF07727">
    <property type="entry name" value="RVT_2"/>
    <property type="match status" value="1"/>
</dbReference>